<dbReference type="InterPro" id="IPR010016">
    <property type="entry name" value="PxpB"/>
</dbReference>
<evidence type="ECO:0000256" key="3">
    <source>
        <dbReference type="ARBA" id="ARBA00022840"/>
    </source>
</evidence>
<evidence type="ECO:0000313" key="6">
    <source>
        <dbReference type="Proteomes" id="UP000612361"/>
    </source>
</evidence>
<protein>
    <submittedName>
        <fullName evidence="5">5-oxoprolinase subunit PxpB</fullName>
        <ecNumber evidence="5">3.5.2.9</ecNumber>
    </submittedName>
</protein>
<dbReference type="PANTHER" id="PTHR34698">
    <property type="entry name" value="5-OXOPROLINASE SUBUNIT B"/>
    <property type="match status" value="1"/>
</dbReference>
<dbReference type="GO" id="GO:0017168">
    <property type="term" value="F:5-oxoprolinase (ATP-hydrolyzing) activity"/>
    <property type="evidence" value="ECO:0007669"/>
    <property type="project" value="UniProtKB-EC"/>
</dbReference>
<dbReference type="PANTHER" id="PTHR34698:SF2">
    <property type="entry name" value="5-OXOPROLINASE SUBUNIT B"/>
    <property type="match status" value="1"/>
</dbReference>
<gene>
    <name evidence="5" type="primary">pxpB</name>
    <name evidence="5" type="ORF">H8K47_05355</name>
</gene>
<evidence type="ECO:0000259" key="4">
    <source>
        <dbReference type="SMART" id="SM00796"/>
    </source>
</evidence>
<dbReference type="GO" id="GO:0005524">
    <property type="term" value="F:ATP binding"/>
    <property type="evidence" value="ECO:0007669"/>
    <property type="project" value="UniProtKB-KW"/>
</dbReference>
<evidence type="ECO:0000256" key="1">
    <source>
        <dbReference type="ARBA" id="ARBA00022741"/>
    </source>
</evidence>
<dbReference type="EC" id="3.5.2.9" evidence="5"/>
<accession>A0A923I3H1</accession>
<dbReference type="SUPFAM" id="SSF160467">
    <property type="entry name" value="PH0987 N-terminal domain-like"/>
    <property type="match status" value="1"/>
</dbReference>
<dbReference type="InterPro" id="IPR003833">
    <property type="entry name" value="CT_C_D"/>
</dbReference>
<keyword evidence="3" id="KW-0067">ATP-binding</keyword>
<comment type="caution">
    <text evidence="5">The sequence shown here is derived from an EMBL/GenBank/DDBJ whole genome shotgun (WGS) entry which is preliminary data.</text>
</comment>
<dbReference type="InterPro" id="IPR029000">
    <property type="entry name" value="Cyclophilin-like_dom_sf"/>
</dbReference>
<dbReference type="Proteomes" id="UP000612361">
    <property type="component" value="Unassembled WGS sequence"/>
</dbReference>
<evidence type="ECO:0000313" key="5">
    <source>
        <dbReference type="EMBL" id="MBC3934781.1"/>
    </source>
</evidence>
<dbReference type="RefSeq" id="WP_186880394.1">
    <property type="nucleotide sequence ID" value="NZ_JACOGG010000004.1"/>
</dbReference>
<dbReference type="EMBL" id="JACOGG010000004">
    <property type="protein sequence ID" value="MBC3934781.1"/>
    <property type="molecule type" value="Genomic_DNA"/>
</dbReference>
<keyword evidence="1" id="KW-0547">Nucleotide-binding</keyword>
<proteinExistence type="predicted"/>
<dbReference type="Gene3D" id="3.30.1360.40">
    <property type="match status" value="1"/>
</dbReference>
<evidence type="ECO:0000256" key="2">
    <source>
        <dbReference type="ARBA" id="ARBA00022801"/>
    </source>
</evidence>
<name>A0A923I3H1_9BURK</name>
<reference evidence="5" key="1">
    <citation type="submission" date="2020-08" db="EMBL/GenBank/DDBJ databases">
        <title>Novel species isolated from subtropical streams in China.</title>
        <authorList>
            <person name="Lu H."/>
        </authorList>
    </citation>
    <scope>NUCLEOTIDE SEQUENCE</scope>
    <source>
        <strain evidence="5">CY7W</strain>
    </source>
</reference>
<dbReference type="SUPFAM" id="SSF50891">
    <property type="entry name" value="Cyclophilin-like"/>
    <property type="match status" value="1"/>
</dbReference>
<feature type="domain" description="Carboxyltransferase" evidence="4">
    <location>
        <begin position="17"/>
        <end position="224"/>
    </location>
</feature>
<dbReference type="AlphaFoldDB" id="A0A923I3H1"/>
<dbReference type="Pfam" id="PF02682">
    <property type="entry name" value="CT_C_D"/>
    <property type="match status" value="1"/>
</dbReference>
<dbReference type="Gene3D" id="2.40.100.10">
    <property type="entry name" value="Cyclophilin-like"/>
    <property type="match status" value="1"/>
</dbReference>
<dbReference type="SMART" id="SM00796">
    <property type="entry name" value="AHS1"/>
    <property type="match status" value="1"/>
</dbReference>
<dbReference type="NCBIfam" id="TIGR00370">
    <property type="entry name" value="5-oxoprolinase subunit PxpB"/>
    <property type="match status" value="1"/>
</dbReference>
<keyword evidence="2 5" id="KW-0378">Hydrolase</keyword>
<sequence length="242" mass="25397">MAPKKQTVAARSGYPPVRAYLLGEDVAVLQAAAQPAATLAIQQICWVLAASLREQPGIIEVVPGMNNLSVRFDIRRYDPAQMLSALQQQWKTQSAAAETVSYTASAARLVQIPVQYGGNDGPDLELVAAHCGMSPAQVIAAHSEAEYRVYFLGFQPGFAYLGGLPAGLATPRRAEPRLSVPAGSVGIGGAQTGIYPAASPGGWQLIGRTATTLFDPARAEPSLLQSGDLVRFVPVTRGAADA</sequence>
<keyword evidence="6" id="KW-1185">Reference proteome</keyword>
<organism evidence="5 6">
    <name type="scientific">Undibacterium rugosum</name>
    <dbReference type="NCBI Taxonomy" id="2762291"/>
    <lineage>
        <taxon>Bacteria</taxon>
        <taxon>Pseudomonadati</taxon>
        <taxon>Pseudomonadota</taxon>
        <taxon>Betaproteobacteria</taxon>
        <taxon>Burkholderiales</taxon>
        <taxon>Oxalobacteraceae</taxon>
        <taxon>Undibacterium</taxon>
    </lineage>
</organism>